<dbReference type="NCBIfam" id="NF005437">
    <property type="entry name" value="PRK07024.1"/>
    <property type="match status" value="1"/>
</dbReference>
<evidence type="ECO:0000256" key="1">
    <source>
        <dbReference type="ARBA" id="ARBA00006484"/>
    </source>
</evidence>
<gene>
    <name evidence="4" type="ORF">KDM87_15075</name>
</gene>
<dbReference type="InterPro" id="IPR002347">
    <property type="entry name" value="SDR_fam"/>
</dbReference>
<comment type="similarity">
    <text evidence="1 3">Belongs to the short-chain dehydrogenases/reductases (SDR) family.</text>
</comment>
<accession>A0ABS5H4U0</accession>
<dbReference type="EMBL" id="JAGSPK010000006">
    <property type="protein sequence ID" value="MBR7793913.1"/>
    <property type="molecule type" value="Genomic_DNA"/>
</dbReference>
<reference evidence="4 5" key="1">
    <citation type="submission" date="2021-04" db="EMBL/GenBank/DDBJ databases">
        <title>novel species isolated from subtropical streams in China.</title>
        <authorList>
            <person name="Lu H."/>
        </authorList>
    </citation>
    <scope>NUCLEOTIDE SEQUENCE [LARGE SCALE GENOMIC DNA]</scope>
    <source>
        <strain evidence="4 5">FT147W</strain>
    </source>
</reference>
<protein>
    <submittedName>
        <fullName evidence="4">SDR family oxidoreductase</fullName>
    </submittedName>
</protein>
<organism evidence="4 5">
    <name type="scientific">Undibacterium rivi</name>
    <dbReference type="NCBI Taxonomy" id="2828729"/>
    <lineage>
        <taxon>Bacteria</taxon>
        <taxon>Pseudomonadati</taxon>
        <taxon>Pseudomonadota</taxon>
        <taxon>Betaproteobacteria</taxon>
        <taxon>Burkholderiales</taxon>
        <taxon>Oxalobacteraceae</taxon>
        <taxon>Undibacterium</taxon>
    </lineage>
</organism>
<dbReference type="SUPFAM" id="SSF51735">
    <property type="entry name" value="NAD(P)-binding Rossmann-fold domains"/>
    <property type="match status" value="1"/>
</dbReference>
<dbReference type="PANTHER" id="PTHR44196">
    <property type="entry name" value="DEHYDROGENASE/REDUCTASE SDR FAMILY MEMBER 7B"/>
    <property type="match status" value="1"/>
</dbReference>
<evidence type="ECO:0000313" key="5">
    <source>
        <dbReference type="Proteomes" id="UP000682982"/>
    </source>
</evidence>
<dbReference type="Gene3D" id="3.40.50.720">
    <property type="entry name" value="NAD(P)-binding Rossmann-like Domain"/>
    <property type="match status" value="1"/>
</dbReference>
<sequence length="260" mass="27796">MKNVFITGASSGIGAALAREYAAQGATLGLLARRRDNLEQLRRSLPNPEQHHIYAVDVTDHAALAAAAADFIRQTGNVHVVIANAGISVGTLTEHAGDLAVFERVVQTNLTATVATFAPFIQTMKNDAQPDACRLVGIASVAGIRGLPGAEAYSASKAAVISYCESLRVELKKSGIRVVTIAPGYIDTPMTQINTYRMPFLMPVQKFAAKAVQTIDAGCSYRVIPWQMGVVAKGLRLLPNALYDAVFSRAPHKARADDQH</sequence>
<evidence type="ECO:0000256" key="3">
    <source>
        <dbReference type="RuleBase" id="RU000363"/>
    </source>
</evidence>
<keyword evidence="2" id="KW-0560">Oxidoreductase</keyword>
<keyword evidence="5" id="KW-1185">Reference proteome</keyword>
<dbReference type="Proteomes" id="UP000682982">
    <property type="component" value="Unassembled WGS sequence"/>
</dbReference>
<dbReference type="PROSITE" id="PS00061">
    <property type="entry name" value="ADH_SHORT"/>
    <property type="match status" value="1"/>
</dbReference>
<dbReference type="PANTHER" id="PTHR44196:SF1">
    <property type="entry name" value="DEHYDROGENASE_REDUCTASE SDR FAMILY MEMBER 7B"/>
    <property type="match status" value="1"/>
</dbReference>
<comment type="caution">
    <text evidence="4">The sequence shown here is derived from an EMBL/GenBank/DDBJ whole genome shotgun (WGS) entry which is preliminary data.</text>
</comment>
<dbReference type="RefSeq" id="WP_212679863.1">
    <property type="nucleotide sequence ID" value="NZ_JAGSPK010000006.1"/>
</dbReference>
<dbReference type="PRINTS" id="PR00081">
    <property type="entry name" value="GDHRDH"/>
</dbReference>
<dbReference type="PRINTS" id="PR00080">
    <property type="entry name" value="SDRFAMILY"/>
</dbReference>
<dbReference type="InterPro" id="IPR020904">
    <property type="entry name" value="Sc_DH/Rdtase_CS"/>
</dbReference>
<proteinExistence type="inferred from homology"/>
<evidence type="ECO:0000256" key="2">
    <source>
        <dbReference type="ARBA" id="ARBA00023002"/>
    </source>
</evidence>
<name>A0ABS5H4U0_9BURK</name>
<dbReference type="InterPro" id="IPR036291">
    <property type="entry name" value="NAD(P)-bd_dom_sf"/>
</dbReference>
<dbReference type="Pfam" id="PF00106">
    <property type="entry name" value="adh_short"/>
    <property type="match status" value="1"/>
</dbReference>
<evidence type="ECO:0000313" key="4">
    <source>
        <dbReference type="EMBL" id="MBR7793913.1"/>
    </source>
</evidence>